<dbReference type="AlphaFoldDB" id="A0A1H8DLA7"/>
<organism evidence="1 2">
    <name type="scientific">Actinacidiphila rubida</name>
    <dbReference type="NCBI Taxonomy" id="310780"/>
    <lineage>
        <taxon>Bacteria</taxon>
        <taxon>Bacillati</taxon>
        <taxon>Actinomycetota</taxon>
        <taxon>Actinomycetes</taxon>
        <taxon>Kitasatosporales</taxon>
        <taxon>Streptomycetaceae</taxon>
        <taxon>Actinacidiphila</taxon>
    </lineage>
</organism>
<dbReference type="STRING" id="310780.SAMN05216267_1001169"/>
<evidence type="ECO:0000313" key="1">
    <source>
        <dbReference type="EMBL" id="SEN07935.1"/>
    </source>
</evidence>
<dbReference type="Proteomes" id="UP000181951">
    <property type="component" value="Unassembled WGS sequence"/>
</dbReference>
<name>A0A1H8DLA7_9ACTN</name>
<dbReference type="EMBL" id="FODD01000001">
    <property type="protein sequence ID" value="SEN07935.1"/>
    <property type="molecule type" value="Genomic_DNA"/>
</dbReference>
<reference evidence="1 2" key="1">
    <citation type="submission" date="2016-10" db="EMBL/GenBank/DDBJ databases">
        <authorList>
            <person name="de Groot N.N."/>
        </authorList>
    </citation>
    <scope>NUCLEOTIDE SEQUENCE [LARGE SCALE GENOMIC DNA]</scope>
    <source>
        <strain evidence="1 2">CGMCC 4.2026</strain>
    </source>
</reference>
<evidence type="ECO:0000313" key="2">
    <source>
        <dbReference type="Proteomes" id="UP000181951"/>
    </source>
</evidence>
<gene>
    <name evidence="1" type="ORF">SAMN05216267_1001169</name>
</gene>
<keyword evidence="2" id="KW-1185">Reference proteome</keyword>
<protein>
    <submittedName>
        <fullName evidence="1">Uncharacterized protein</fullName>
    </submittedName>
</protein>
<proteinExistence type="predicted"/>
<accession>A0A1H8DLA7</accession>
<sequence length="214" mass="23230">MNGVVPPGTYSLLLPPGWVRIPLRGGTREALDEKVFRGIEEIPAGVPRDQGMAYRLHVRRKVDRMVEEARRAGGLDLYVPARVRSRTLMASSFLVSEIVRGEDDDGREVAGGEPRAELVLARLAGDRRAGDAGELRLAGEAMAVRWEYVAGPDGSDPEVDASSRHVDYVLAVPGDSGRWLAVSYSTAGDGDPDSAFTRTATDLFDAVMSTFQWS</sequence>